<feature type="domain" description="Tyrosine specific protein phosphatases" evidence="17">
    <location>
        <begin position="75"/>
        <end position="140"/>
    </location>
</feature>
<comment type="catalytic activity">
    <reaction evidence="11">
        <text>O-phospho-L-threonyl-[protein] + H2O = L-threonyl-[protein] + phosphate</text>
        <dbReference type="Rhea" id="RHEA:47004"/>
        <dbReference type="Rhea" id="RHEA-COMP:11060"/>
        <dbReference type="Rhea" id="RHEA-COMP:11605"/>
        <dbReference type="ChEBI" id="CHEBI:15377"/>
        <dbReference type="ChEBI" id="CHEBI:30013"/>
        <dbReference type="ChEBI" id="CHEBI:43474"/>
        <dbReference type="ChEBI" id="CHEBI:61977"/>
        <dbReference type="EC" id="3.1.3.16"/>
    </reaction>
</comment>
<dbReference type="GO" id="GO:0004725">
    <property type="term" value="F:protein tyrosine phosphatase activity"/>
    <property type="evidence" value="ECO:0007669"/>
    <property type="project" value="UniProtKB-EC"/>
</dbReference>
<evidence type="ECO:0000256" key="14">
    <source>
        <dbReference type="ARBA" id="ARBA00081937"/>
    </source>
</evidence>
<dbReference type="OrthoDB" id="19045at2759"/>
<dbReference type="GO" id="GO:0004722">
    <property type="term" value="F:protein serine/threonine phosphatase activity"/>
    <property type="evidence" value="ECO:0007669"/>
    <property type="project" value="UniProtKB-EC"/>
</dbReference>
<comment type="catalytic activity">
    <reaction evidence="10">
        <text>O-phospho-L-seryl-[protein] + H2O = L-seryl-[protein] + phosphate</text>
        <dbReference type="Rhea" id="RHEA:20629"/>
        <dbReference type="Rhea" id="RHEA-COMP:9863"/>
        <dbReference type="Rhea" id="RHEA-COMP:11604"/>
        <dbReference type="ChEBI" id="CHEBI:15377"/>
        <dbReference type="ChEBI" id="CHEBI:29999"/>
        <dbReference type="ChEBI" id="CHEBI:43474"/>
        <dbReference type="ChEBI" id="CHEBI:83421"/>
        <dbReference type="EC" id="3.1.3.16"/>
    </reaction>
</comment>
<dbReference type="GO" id="GO:0005829">
    <property type="term" value="C:cytosol"/>
    <property type="evidence" value="ECO:0007669"/>
    <property type="project" value="UniProtKB-SubCell"/>
</dbReference>
<dbReference type="Gene3D" id="3.90.190.10">
    <property type="entry name" value="Protein tyrosine phosphatase superfamily"/>
    <property type="match status" value="2"/>
</dbReference>
<evidence type="ECO:0000313" key="19">
    <source>
        <dbReference type="Proteomes" id="UP000283509"/>
    </source>
</evidence>
<dbReference type="EMBL" id="QCYY01000773">
    <property type="protein sequence ID" value="ROT82819.1"/>
    <property type="molecule type" value="Genomic_DNA"/>
</dbReference>
<gene>
    <name evidence="18" type="ORF">C7M84_024013</name>
</gene>
<dbReference type="PROSITE" id="PS50056">
    <property type="entry name" value="TYR_PHOSPHATASE_2"/>
    <property type="match status" value="2"/>
</dbReference>
<dbReference type="InterPro" id="IPR050561">
    <property type="entry name" value="PTP"/>
</dbReference>
<dbReference type="GO" id="GO:0005634">
    <property type="term" value="C:nucleus"/>
    <property type="evidence" value="ECO:0007669"/>
    <property type="project" value="UniProtKB-SubCell"/>
</dbReference>
<evidence type="ECO:0000256" key="10">
    <source>
        <dbReference type="ARBA" id="ARBA00047761"/>
    </source>
</evidence>
<evidence type="ECO:0000256" key="6">
    <source>
        <dbReference type="ARBA" id="ARBA00022490"/>
    </source>
</evidence>
<dbReference type="PROSITE" id="PS00383">
    <property type="entry name" value="TYR_PHOSPHATASE_1"/>
    <property type="match status" value="2"/>
</dbReference>
<keyword evidence="8" id="KW-0904">Protein phosphatase</keyword>
<dbReference type="InterPro" id="IPR000387">
    <property type="entry name" value="Tyr_Pase_dom"/>
</dbReference>
<proteinExistence type="inferred from homology"/>
<evidence type="ECO:0000256" key="4">
    <source>
        <dbReference type="ARBA" id="ARBA00013064"/>
    </source>
</evidence>
<keyword evidence="9" id="KW-0539">Nucleus</keyword>
<feature type="domain" description="Tyrosine-protein phosphatase" evidence="16">
    <location>
        <begin position="173"/>
        <end position="318"/>
    </location>
</feature>
<dbReference type="FunFam" id="3.90.190.10:FF:000063">
    <property type="entry name" value="Dual specificity phosphatase 23"/>
    <property type="match status" value="1"/>
</dbReference>
<evidence type="ECO:0000256" key="5">
    <source>
        <dbReference type="ARBA" id="ARBA00013081"/>
    </source>
</evidence>
<evidence type="ECO:0000256" key="9">
    <source>
        <dbReference type="ARBA" id="ARBA00023242"/>
    </source>
</evidence>
<feature type="domain" description="Tyrosine-protein phosphatase" evidence="16">
    <location>
        <begin position="7"/>
        <end position="151"/>
    </location>
</feature>
<evidence type="ECO:0000256" key="3">
    <source>
        <dbReference type="ARBA" id="ARBA00008601"/>
    </source>
</evidence>
<dbReference type="InterPro" id="IPR029021">
    <property type="entry name" value="Prot-tyrosine_phosphatase-like"/>
</dbReference>
<name>A0A3R7NBQ1_PENVA</name>
<dbReference type="SMART" id="SM00195">
    <property type="entry name" value="DSPc"/>
    <property type="match status" value="1"/>
</dbReference>
<feature type="region of interest" description="Disordered" evidence="15">
    <location>
        <begin position="335"/>
        <end position="359"/>
    </location>
</feature>
<feature type="domain" description="Tyrosine specific protein phosphatases" evidence="17">
    <location>
        <begin position="241"/>
        <end position="306"/>
    </location>
</feature>
<dbReference type="SMART" id="SM00404">
    <property type="entry name" value="PTPc_motif"/>
    <property type="match status" value="2"/>
</dbReference>
<sequence>MMSLFYNFSWLVEGKICGSDYPWSEVHLDFLRKQKVGVIVTLTEEERLPATASNDFECHLIPIIEFEPPSIEQMCHFISICDAAQEQKKAVCVHCRGGRGRTGVMLACYLVKNHLMYPLAAVHLIREFRPYSIETPEQEQAVCKYSEQLSNNDNIQLTRRISEYKSDESPPWYFSWIVKRELCAGSWPQFQCNVEFLRNEGIGVVVTACDASPLPTPSTKDIVIHMIPVSMGNAPSFSDCSRFITICNQARSEQKAVYVHCRRGQGRTGTLLACYLVKYQQQPPAKAILMVREMRPGSIENLEQLKSQPYFHSSIATLLINCPIDPQLDLSPRLTLASTSRPPRTATPPAPRWAATRRPLQHLHSPRRRYAVSLASCLG</sequence>
<evidence type="ECO:0000259" key="16">
    <source>
        <dbReference type="PROSITE" id="PS50054"/>
    </source>
</evidence>
<dbReference type="InterPro" id="IPR016130">
    <property type="entry name" value="Tyr_Pase_AS"/>
</dbReference>
<evidence type="ECO:0000256" key="12">
    <source>
        <dbReference type="ARBA" id="ARBA00053915"/>
    </source>
</evidence>
<dbReference type="FunFam" id="3.90.190.10:FF:000157">
    <property type="entry name" value="Protein-tyrosine phosphatase"/>
    <property type="match status" value="1"/>
</dbReference>
<dbReference type="AlphaFoldDB" id="A0A3R7NBQ1"/>
<evidence type="ECO:0000256" key="8">
    <source>
        <dbReference type="ARBA" id="ARBA00022912"/>
    </source>
</evidence>
<dbReference type="PANTHER" id="PTHR23339">
    <property type="entry name" value="TYROSINE SPECIFIC PROTEIN PHOSPHATASE AND DUAL SPECIFICITY PROTEIN PHOSPHATASE"/>
    <property type="match status" value="1"/>
</dbReference>
<evidence type="ECO:0000256" key="1">
    <source>
        <dbReference type="ARBA" id="ARBA00004123"/>
    </source>
</evidence>
<keyword evidence="7" id="KW-0378">Hydrolase</keyword>
<dbReference type="Proteomes" id="UP000283509">
    <property type="component" value="Unassembled WGS sequence"/>
</dbReference>
<dbReference type="EC" id="3.1.3.48" evidence="4"/>
<comment type="function">
    <text evidence="12">Protein phosphatase that mediates dephosphorylation of proteins phosphorylated on Tyr and Ser/Thr residues. In vitro, it can dephosphorylate p44-ERK1 (MAPK3) but not p54 SAPK-beta (MAPK10) in vitro. Able to enhance activation of JNK and p38 (MAPK14).</text>
</comment>
<evidence type="ECO:0000259" key="17">
    <source>
        <dbReference type="PROSITE" id="PS50056"/>
    </source>
</evidence>
<protein>
    <recommendedName>
        <fullName evidence="13">Dual specificity protein phosphatase 23</fullName>
        <ecNumber evidence="5">3.1.3.16</ecNumber>
        <ecNumber evidence="4">3.1.3.48</ecNumber>
    </recommendedName>
    <alternativeName>
        <fullName evidence="14">Low molecular mass dual specificity phosphatase 3</fullName>
    </alternativeName>
</protein>
<accession>A0A3R7NBQ1</accession>
<dbReference type="InterPro" id="IPR003595">
    <property type="entry name" value="Tyr_Pase_cat"/>
</dbReference>
<dbReference type="InterPro" id="IPR057023">
    <property type="entry name" value="PTP-SAK"/>
</dbReference>
<evidence type="ECO:0000256" key="11">
    <source>
        <dbReference type="ARBA" id="ARBA00048336"/>
    </source>
</evidence>
<dbReference type="EC" id="3.1.3.16" evidence="5"/>
<keyword evidence="6" id="KW-0963">Cytoplasm</keyword>
<organism evidence="18 19">
    <name type="scientific">Penaeus vannamei</name>
    <name type="common">Whiteleg shrimp</name>
    <name type="synonym">Litopenaeus vannamei</name>
    <dbReference type="NCBI Taxonomy" id="6689"/>
    <lineage>
        <taxon>Eukaryota</taxon>
        <taxon>Metazoa</taxon>
        <taxon>Ecdysozoa</taxon>
        <taxon>Arthropoda</taxon>
        <taxon>Crustacea</taxon>
        <taxon>Multicrustacea</taxon>
        <taxon>Malacostraca</taxon>
        <taxon>Eumalacostraca</taxon>
        <taxon>Eucarida</taxon>
        <taxon>Decapoda</taxon>
        <taxon>Dendrobranchiata</taxon>
        <taxon>Penaeoidea</taxon>
        <taxon>Penaeidae</taxon>
        <taxon>Penaeus</taxon>
    </lineage>
</organism>
<comment type="subcellular location">
    <subcellularLocation>
        <location evidence="2">Cytoplasm</location>
        <location evidence="2">Cytosol</location>
    </subcellularLocation>
    <subcellularLocation>
        <location evidence="1">Nucleus</location>
    </subcellularLocation>
</comment>
<reference evidence="18 19" key="1">
    <citation type="submission" date="2018-04" db="EMBL/GenBank/DDBJ databases">
        <authorList>
            <person name="Zhang X."/>
            <person name="Yuan J."/>
            <person name="Li F."/>
            <person name="Xiang J."/>
        </authorList>
    </citation>
    <scope>NUCLEOTIDE SEQUENCE [LARGE SCALE GENOMIC DNA]</scope>
    <source>
        <tissue evidence="18">Muscle</tissue>
    </source>
</reference>
<evidence type="ECO:0000256" key="7">
    <source>
        <dbReference type="ARBA" id="ARBA00022801"/>
    </source>
</evidence>
<dbReference type="STRING" id="6689.A0A3R7NBQ1"/>
<evidence type="ECO:0000256" key="13">
    <source>
        <dbReference type="ARBA" id="ARBA00068789"/>
    </source>
</evidence>
<evidence type="ECO:0000256" key="2">
    <source>
        <dbReference type="ARBA" id="ARBA00004514"/>
    </source>
</evidence>
<evidence type="ECO:0000313" key="18">
    <source>
        <dbReference type="EMBL" id="ROT82819.1"/>
    </source>
</evidence>
<reference evidence="18 19" key="2">
    <citation type="submission" date="2019-01" db="EMBL/GenBank/DDBJ databases">
        <title>The decoding of complex shrimp genome reveals the adaptation for benthos swimmer, frequently molting mechanism and breeding impact on genome.</title>
        <authorList>
            <person name="Sun Y."/>
            <person name="Gao Y."/>
            <person name="Yu Y."/>
        </authorList>
    </citation>
    <scope>NUCLEOTIDE SEQUENCE [LARGE SCALE GENOMIC DNA]</scope>
    <source>
        <tissue evidence="18">Muscle</tissue>
    </source>
</reference>
<dbReference type="InterPro" id="IPR020422">
    <property type="entry name" value="TYR_PHOSPHATASE_DUAL_dom"/>
</dbReference>
<dbReference type="PROSITE" id="PS50054">
    <property type="entry name" value="TYR_PHOSPHATASE_DUAL"/>
    <property type="match status" value="2"/>
</dbReference>
<keyword evidence="19" id="KW-1185">Reference proteome</keyword>
<dbReference type="SUPFAM" id="SSF52799">
    <property type="entry name" value="(Phosphotyrosine protein) phosphatases II"/>
    <property type="match status" value="2"/>
</dbReference>
<dbReference type="Pfam" id="PF22784">
    <property type="entry name" value="PTP-SAK"/>
    <property type="match status" value="2"/>
</dbReference>
<evidence type="ECO:0000256" key="15">
    <source>
        <dbReference type="SAM" id="MobiDB-lite"/>
    </source>
</evidence>
<comment type="similarity">
    <text evidence="3">Belongs to the protein-tyrosine phosphatase family. Non-receptor class dual specificity subfamily.</text>
</comment>
<comment type="caution">
    <text evidence="18">The sequence shown here is derived from an EMBL/GenBank/DDBJ whole genome shotgun (WGS) entry which is preliminary data.</text>
</comment>